<evidence type="ECO:0000313" key="1">
    <source>
        <dbReference type="EMBL" id="KAK7020605.1"/>
    </source>
</evidence>
<comment type="caution">
    <text evidence="1">The sequence shown here is derived from an EMBL/GenBank/DDBJ whole genome shotgun (WGS) entry which is preliminary data.</text>
</comment>
<protein>
    <submittedName>
        <fullName evidence="1">Uncharacterized protein</fullName>
    </submittedName>
</protein>
<organism evidence="1 2">
    <name type="scientific">Paramarasmius palmivorus</name>
    <dbReference type="NCBI Taxonomy" id="297713"/>
    <lineage>
        <taxon>Eukaryota</taxon>
        <taxon>Fungi</taxon>
        <taxon>Dikarya</taxon>
        <taxon>Basidiomycota</taxon>
        <taxon>Agaricomycotina</taxon>
        <taxon>Agaricomycetes</taxon>
        <taxon>Agaricomycetidae</taxon>
        <taxon>Agaricales</taxon>
        <taxon>Marasmiineae</taxon>
        <taxon>Marasmiaceae</taxon>
        <taxon>Paramarasmius</taxon>
    </lineage>
</organism>
<gene>
    <name evidence="1" type="ORF">VNI00_017734</name>
</gene>
<proteinExistence type="predicted"/>
<name>A0AAW0B514_9AGAR</name>
<accession>A0AAW0B514</accession>
<dbReference type="AlphaFoldDB" id="A0AAW0B514"/>
<evidence type="ECO:0000313" key="2">
    <source>
        <dbReference type="Proteomes" id="UP001383192"/>
    </source>
</evidence>
<reference evidence="1 2" key="1">
    <citation type="submission" date="2024-01" db="EMBL/GenBank/DDBJ databases">
        <title>A draft genome for a cacao thread blight-causing isolate of Paramarasmius palmivorus.</title>
        <authorList>
            <person name="Baruah I.K."/>
            <person name="Bukari Y."/>
            <person name="Amoako-Attah I."/>
            <person name="Meinhardt L.W."/>
            <person name="Bailey B.A."/>
            <person name="Cohen S.P."/>
        </authorList>
    </citation>
    <scope>NUCLEOTIDE SEQUENCE [LARGE SCALE GENOMIC DNA]</scope>
    <source>
        <strain evidence="1 2">GH-12</strain>
    </source>
</reference>
<sequence>IKSGRTRTGWRTADKIVTELKSFSDPEATRKLHRDPCSSCKGQLDPPKCFNLHV</sequence>
<dbReference type="Proteomes" id="UP001383192">
    <property type="component" value="Unassembled WGS sequence"/>
</dbReference>
<dbReference type="EMBL" id="JAYKXP010000186">
    <property type="protein sequence ID" value="KAK7020605.1"/>
    <property type="molecule type" value="Genomic_DNA"/>
</dbReference>
<keyword evidence="2" id="KW-1185">Reference proteome</keyword>
<feature type="non-terminal residue" evidence="1">
    <location>
        <position position="1"/>
    </location>
</feature>